<keyword evidence="1" id="KW-0813">Transport</keyword>
<feature type="binding site" description="covalent" evidence="6">
    <location>
        <position position="64"/>
    </location>
    <ligand>
        <name>heme c</name>
        <dbReference type="ChEBI" id="CHEBI:61717"/>
        <label>1</label>
    </ligand>
</feature>
<dbReference type="OrthoDB" id="5421852at2"/>
<dbReference type="GO" id="GO:0009055">
    <property type="term" value="F:electron transfer activity"/>
    <property type="evidence" value="ECO:0007669"/>
    <property type="project" value="InterPro"/>
</dbReference>
<evidence type="ECO:0000313" key="9">
    <source>
        <dbReference type="EMBL" id="SHI81806.1"/>
    </source>
</evidence>
<dbReference type="RefSeq" id="WP_073472702.1">
    <property type="nucleotide sequence ID" value="NZ_FQZU01000002.1"/>
</dbReference>
<dbReference type="InterPro" id="IPR002322">
    <property type="entry name" value="Cyt_c_III"/>
</dbReference>
<proteinExistence type="predicted"/>
<feature type="binding site" description="axial binding residue" evidence="6">
    <location>
        <position position="61"/>
    </location>
    <ligand>
        <name>heme c</name>
        <dbReference type="ChEBI" id="CHEBI:61717"/>
        <label>1</label>
    </ligand>
    <ligandPart>
        <name>Fe</name>
        <dbReference type="ChEBI" id="CHEBI:18248"/>
    </ligandPart>
</feature>
<feature type="signal peptide" evidence="7">
    <location>
        <begin position="1"/>
        <end position="29"/>
    </location>
</feature>
<feature type="binding site" description="axial binding residue" evidence="6">
    <location>
        <position position="93"/>
    </location>
    <ligand>
        <name>heme c</name>
        <dbReference type="ChEBI" id="CHEBI:61717"/>
        <label>1</label>
    </ligand>
    <ligandPart>
        <name>Fe</name>
        <dbReference type="ChEBI" id="CHEBI:18248"/>
    </ligandPart>
</feature>
<evidence type="ECO:0000313" key="10">
    <source>
        <dbReference type="Proteomes" id="UP000183994"/>
    </source>
</evidence>
<dbReference type="EMBL" id="FQZU01000002">
    <property type="protein sequence ID" value="SHI81806.1"/>
    <property type="molecule type" value="Genomic_DNA"/>
</dbReference>
<keyword evidence="7" id="KW-0732">Signal</keyword>
<protein>
    <submittedName>
        <fullName evidence="9">Class III cytochrome C family protein</fullName>
    </submittedName>
</protein>
<evidence type="ECO:0000256" key="3">
    <source>
        <dbReference type="ARBA" id="ARBA00022723"/>
    </source>
</evidence>
<evidence type="ECO:0000256" key="4">
    <source>
        <dbReference type="ARBA" id="ARBA00022982"/>
    </source>
</evidence>
<keyword evidence="3 6" id="KW-0479">Metal-binding</keyword>
<feature type="binding site" description="axial binding residue" evidence="6">
    <location>
        <position position="51"/>
    </location>
    <ligand>
        <name>heme c</name>
        <dbReference type="ChEBI" id="CHEBI:61717"/>
        <label>1</label>
    </ligand>
    <ligandPart>
        <name>Fe</name>
        <dbReference type="ChEBI" id="CHEBI:18248"/>
    </ligandPart>
</feature>
<feature type="binding site" description="axial binding residue" evidence="6">
    <location>
        <position position="65"/>
    </location>
    <ligand>
        <name>heme c</name>
        <dbReference type="ChEBI" id="CHEBI:61717"/>
        <label>1</label>
    </ligand>
    <ligandPart>
        <name>Fe</name>
        <dbReference type="ChEBI" id="CHEBI:18248"/>
    </ligandPart>
</feature>
<gene>
    <name evidence="9" type="ORF">SAMN02745216_00590</name>
</gene>
<feature type="binding site" description="axial binding residue" evidence="6">
    <location>
        <position position="116"/>
    </location>
    <ligand>
        <name>heme c</name>
        <dbReference type="ChEBI" id="CHEBI:61717"/>
        <label>1</label>
    </ligand>
    <ligandPart>
        <name>Fe</name>
        <dbReference type="ChEBI" id="CHEBI:18248"/>
    </ligandPart>
</feature>
<dbReference type="PRINTS" id="PR00609">
    <property type="entry name" value="CYTOCHROMEC3"/>
</dbReference>
<keyword evidence="5 6" id="KW-0408">Iron</keyword>
<accession>A0A1M6E8I4</accession>
<evidence type="ECO:0000256" key="7">
    <source>
        <dbReference type="SAM" id="SignalP"/>
    </source>
</evidence>
<feature type="binding site" description="axial binding residue" evidence="6">
    <location>
        <position position="112"/>
    </location>
    <ligand>
        <name>heme c</name>
        <dbReference type="ChEBI" id="CHEBI:61717"/>
        <label>1</label>
    </ligand>
    <ligandPart>
        <name>Fe</name>
        <dbReference type="ChEBI" id="CHEBI:18248"/>
    </ligandPart>
</feature>
<dbReference type="SUPFAM" id="SSF48695">
    <property type="entry name" value="Multiheme cytochromes"/>
    <property type="match status" value="1"/>
</dbReference>
<evidence type="ECO:0000256" key="5">
    <source>
        <dbReference type="ARBA" id="ARBA00023004"/>
    </source>
</evidence>
<dbReference type="Pfam" id="PF02085">
    <property type="entry name" value="Cytochrom_CIII"/>
    <property type="match status" value="1"/>
</dbReference>
<dbReference type="GO" id="GO:0020037">
    <property type="term" value="F:heme binding"/>
    <property type="evidence" value="ECO:0007669"/>
    <property type="project" value="InterPro"/>
</dbReference>
<name>A0A1M6E8I4_9BACT</name>
<reference evidence="10" key="1">
    <citation type="submission" date="2016-11" db="EMBL/GenBank/DDBJ databases">
        <authorList>
            <person name="Varghese N."/>
            <person name="Submissions S."/>
        </authorList>
    </citation>
    <scope>NUCLEOTIDE SEQUENCE [LARGE SCALE GENOMIC DNA]</scope>
    <source>
        <strain evidence="10">DSM 16219</strain>
    </source>
</reference>
<feature type="binding site" description="axial binding residue" evidence="6">
    <location>
        <position position="96"/>
    </location>
    <ligand>
        <name>heme c</name>
        <dbReference type="ChEBI" id="CHEBI:61717"/>
        <label>1</label>
    </ligand>
    <ligandPart>
        <name>Fe</name>
        <dbReference type="ChEBI" id="CHEBI:18248"/>
    </ligandPart>
</feature>
<dbReference type="Proteomes" id="UP000183994">
    <property type="component" value="Unassembled WGS sequence"/>
</dbReference>
<keyword evidence="2 6" id="KW-0349">Heme</keyword>
<dbReference type="InterPro" id="IPR036280">
    <property type="entry name" value="Multihaem_cyt_sf"/>
</dbReference>
<organism evidence="9 10">
    <name type="scientific">Desulfatibacillum alkenivorans DSM 16219</name>
    <dbReference type="NCBI Taxonomy" id="1121393"/>
    <lineage>
        <taxon>Bacteria</taxon>
        <taxon>Pseudomonadati</taxon>
        <taxon>Thermodesulfobacteriota</taxon>
        <taxon>Desulfobacteria</taxon>
        <taxon>Desulfobacterales</taxon>
        <taxon>Desulfatibacillaceae</taxon>
        <taxon>Desulfatibacillum</taxon>
    </lineage>
</organism>
<sequence length="119" mass="12462">MKIRTFALGALCAILAATGLMITAGPAVSQNPGAAQMTLHGGKTGDVPFPHGQHQTVLGKCDACHGMFPQEKGVIDKKKEDGSLKSKAVMNQCTGCHKEMKKAGEKTGPTSCRGCHQKN</sequence>
<feature type="binding site" description="axial binding residue" evidence="6">
    <location>
        <position position="115"/>
    </location>
    <ligand>
        <name>heme c</name>
        <dbReference type="ChEBI" id="CHEBI:61717"/>
        <label>1</label>
    </ligand>
    <ligandPart>
        <name>Fe</name>
        <dbReference type="ChEBI" id="CHEBI:18248"/>
    </ligandPart>
</feature>
<feature type="chain" id="PRO_5012929095" evidence="7">
    <location>
        <begin position="30"/>
        <end position="119"/>
    </location>
</feature>
<dbReference type="InterPro" id="IPR020942">
    <property type="entry name" value="Cyt_c_III_dom"/>
</dbReference>
<feature type="binding site" description="axial binding residue" evidence="6">
    <location>
        <position position="97"/>
    </location>
    <ligand>
        <name>heme c</name>
        <dbReference type="ChEBI" id="CHEBI:61717"/>
        <label>1</label>
    </ligand>
    <ligandPart>
        <name>Fe</name>
        <dbReference type="ChEBI" id="CHEBI:18248"/>
    </ligandPart>
</feature>
<dbReference type="GO" id="GO:0046872">
    <property type="term" value="F:metal ion binding"/>
    <property type="evidence" value="ECO:0007669"/>
    <property type="project" value="UniProtKB-KW"/>
</dbReference>
<evidence type="ECO:0000256" key="6">
    <source>
        <dbReference type="PIRSR" id="PIRSR602322-1"/>
    </source>
</evidence>
<keyword evidence="4" id="KW-0249">Electron transport</keyword>
<feature type="domain" description="Class III cytochrome C" evidence="8">
    <location>
        <begin position="40"/>
        <end position="116"/>
    </location>
</feature>
<dbReference type="Gene3D" id="3.90.10.10">
    <property type="entry name" value="Cytochrome C3"/>
    <property type="match status" value="1"/>
</dbReference>
<dbReference type="AlphaFoldDB" id="A0A1M6E8I4"/>
<evidence type="ECO:0000259" key="8">
    <source>
        <dbReference type="Pfam" id="PF02085"/>
    </source>
</evidence>
<feature type="binding site" description="axial binding residue" evidence="6">
    <location>
        <position position="54"/>
    </location>
    <ligand>
        <name>heme c</name>
        <dbReference type="ChEBI" id="CHEBI:61717"/>
        <label>3</label>
    </ligand>
    <ligandPart>
        <name>Fe</name>
        <dbReference type="ChEBI" id="CHEBI:18248"/>
    </ligandPart>
</feature>
<dbReference type="STRING" id="1121393.SAMN02745216_00590"/>
<comment type="cofactor">
    <cofactor evidence="6">
        <name>heme c</name>
        <dbReference type="ChEBI" id="CHEBI:61717"/>
    </cofactor>
    <text evidence="6">Binds 4 heme c groups covalently per monomer.</text>
</comment>
<keyword evidence="10" id="KW-1185">Reference proteome</keyword>
<evidence type="ECO:0000256" key="1">
    <source>
        <dbReference type="ARBA" id="ARBA00022448"/>
    </source>
</evidence>
<dbReference type="CDD" id="cd08168">
    <property type="entry name" value="Cytochrom_C3"/>
    <property type="match status" value="1"/>
</dbReference>
<evidence type="ECO:0000256" key="2">
    <source>
        <dbReference type="ARBA" id="ARBA00022617"/>
    </source>
</evidence>